<dbReference type="GO" id="GO:0005737">
    <property type="term" value="C:cytoplasm"/>
    <property type="evidence" value="ECO:0007669"/>
    <property type="project" value="TreeGrafter"/>
</dbReference>
<comment type="caution">
    <text evidence="12">The sequence shown here is derived from an EMBL/GenBank/DDBJ whole genome shotgun (WGS) entry which is preliminary data.</text>
</comment>
<keyword evidence="2 7" id="KW-0575">Peroxidase</keyword>
<reference evidence="12" key="2">
    <citation type="submission" date="2020-08" db="EMBL/GenBank/DDBJ databases">
        <authorList>
            <person name="Lai Q."/>
        </authorList>
    </citation>
    <scope>NUCLEOTIDE SEQUENCE</scope>
    <source>
        <strain evidence="12">S27-2</strain>
    </source>
</reference>
<dbReference type="PROSITE" id="PS51402">
    <property type="entry name" value="CATALASE_3"/>
    <property type="match status" value="1"/>
</dbReference>
<keyword evidence="13" id="KW-1185">Reference proteome</keyword>
<proteinExistence type="inferred from homology"/>
<dbReference type="InterPro" id="IPR020835">
    <property type="entry name" value="Catalase_sf"/>
</dbReference>
<organism evidence="12 13">
    <name type="scientific">Neptunicella marina</name>
    <dbReference type="NCBI Taxonomy" id="2125989"/>
    <lineage>
        <taxon>Bacteria</taxon>
        <taxon>Pseudomonadati</taxon>
        <taxon>Pseudomonadota</taxon>
        <taxon>Gammaproteobacteria</taxon>
        <taxon>Alteromonadales</taxon>
        <taxon>Alteromonadaceae</taxon>
        <taxon>Neptunicella</taxon>
    </lineage>
</organism>
<dbReference type="GO" id="GO:0042744">
    <property type="term" value="P:hydrogen peroxide catabolic process"/>
    <property type="evidence" value="ECO:0007669"/>
    <property type="project" value="TreeGrafter"/>
</dbReference>
<gene>
    <name evidence="12" type="ORF">H8B19_18245</name>
</gene>
<protein>
    <recommendedName>
        <fullName evidence="7">Catalase-related peroxidase</fullName>
        <ecNumber evidence="7">1.11.1.-</ecNumber>
    </recommendedName>
</protein>
<dbReference type="EMBL" id="JACNEP010000026">
    <property type="protein sequence ID" value="MBC3767824.1"/>
    <property type="molecule type" value="Genomic_DNA"/>
</dbReference>
<dbReference type="Gene3D" id="2.40.180.10">
    <property type="entry name" value="Catalase core domain"/>
    <property type="match status" value="1"/>
</dbReference>
<comment type="function">
    <text evidence="7">Has an organic peroxide-dependent peroxidase activity.</text>
</comment>
<dbReference type="PANTHER" id="PTHR11465:SF9">
    <property type="entry name" value="CATALASE"/>
    <property type="match status" value="1"/>
</dbReference>
<dbReference type="SUPFAM" id="SSF56634">
    <property type="entry name" value="Heme-dependent catalase-like"/>
    <property type="match status" value="1"/>
</dbReference>
<keyword evidence="10" id="KW-0732">Signal</keyword>
<dbReference type="PANTHER" id="PTHR11465">
    <property type="entry name" value="CATALASE"/>
    <property type="match status" value="1"/>
</dbReference>
<dbReference type="AlphaFoldDB" id="A0A8J6IXQ0"/>
<evidence type="ECO:0000256" key="8">
    <source>
        <dbReference type="PIRSR" id="PIRSR000296-1"/>
    </source>
</evidence>
<keyword evidence="5 7" id="KW-0560">Oxidoreductase</keyword>
<dbReference type="RefSeq" id="WP_186508483.1">
    <property type="nucleotide sequence ID" value="NZ_JACNEP010000026.1"/>
</dbReference>
<dbReference type="CDD" id="cd08153">
    <property type="entry name" value="srpA_like"/>
    <property type="match status" value="1"/>
</dbReference>
<evidence type="ECO:0000256" key="10">
    <source>
        <dbReference type="SAM" id="SignalP"/>
    </source>
</evidence>
<comment type="cofactor">
    <cofactor evidence="7">
        <name>heme</name>
        <dbReference type="ChEBI" id="CHEBI:30413"/>
    </cofactor>
</comment>
<feature type="signal peptide" evidence="10">
    <location>
        <begin position="1"/>
        <end position="24"/>
    </location>
</feature>
<feature type="domain" description="Catalase core" evidence="11">
    <location>
        <begin position="15"/>
        <end position="330"/>
    </location>
</feature>
<dbReference type="GO" id="GO:0046872">
    <property type="term" value="F:metal ion binding"/>
    <property type="evidence" value="ECO:0007669"/>
    <property type="project" value="UniProtKB-KW"/>
</dbReference>
<feature type="binding site" description="axial binding residue" evidence="9">
    <location>
        <position position="315"/>
    </location>
    <ligand>
        <name>heme</name>
        <dbReference type="ChEBI" id="CHEBI:30413"/>
    </ligand>
    <ligandPart>
        <name>Fe</name>
        <dbReference type="ChEBI" id="CHEBI:18248"/>
    </ligandPart>
</feature>
<evidence type="ECO:0000313" key="12">
    <source>
        <dbReference type="EMBL" id="MBC3767824.1"/>
    </source>
</evidence>
<dbReference type="InterPro" id="IPR011614">
    <property type="entry name" value="Catalase_core"/>
</dbReference>
<evidence type="ECO:0000256" key="5">
    <source>
        <dbReference type="ARBA" id="ARBA00023002"/>
    </source>
</evidence>
<dbReference type="Proteomes" id="UP000601768">
    <property type="component" value="Unassembled WGS sequence"/>
</dbReference>
<evidence type="ECO:0000256" key="7">
    <source>
        <dbReference type="PIRNR" id="PIRNR000296"/>
    </source>
</evidence>
<sequence>MKFSLCTLSIIILFNQLSSNLVQAQQFPVDVVNALENKFGVHKGQRRNHTKGLCFAAEFTGNKAMQQYSESQLFSGNKVNVIGRFSHAGGYAAISDNAVNTHGMALRFILPHSELHQMAMLNLPFFDVATPQGFLAKQLATVKDPQTGKPDPAKVAAFKAQYPEVKKLEAALKGQDRVPDGYEHDAYNSIHAFYLTNNQQQTAARWSFIPDLGIKKLSHSELTKKDSEFLTAHLKQSLKQRKVSWHMQVTLANPGDALTDPTEQWAGLHQQIDAGTLTLTSLNAECESINYDPLLLSKGFLPTQDPVLLARSPAYAVSFGRRLTETAQHK</sequence>
<feature type="active site" evidence="8">
    <location>
        <position position="49"/>
    </location>
</feature>
<evidence type="ECO:0000259" key="11">
    <source>
        <dbReference type="SMART" id="SM01060"/>
    </source>
</evidence>
<keyword evidence="4 7" id="KW-0479">Metal-binding</keyword>
<dbReference type="Gene3D" id="1.20.1280.120">
    <property type="match status" value="1"/>
</dbReference>
<feature type="chain" id="PRO_5035244108" description="Catalase-related peroxidase" evidence="10">
    <location>
        <begin position="25"/>
        <end position="330"/>
    </location>
</feature>
<dbReference type="EC" id="1.11.1.-" evidence="7"/>
<evidence type="ECO:0000256" key="1">
    <source>
        <dbReference type="ARBA" id="ARBA00005329"/>
    </source>
</evidence>
<evidence type="ECO:0000256" key="3">
    <source>
        <dbReference type="ARBA" id="ARBA00022617"/>
    </source>
</evidence>
<dbReference type="InterPro" id="IPR024168">
    <property type="entry name" value="Catalase_SrpA-type_pred"/>
</dbReference>
<evidence type="ECO:0000256" key="9">
    <source>
        <dbReference type="PIRSR" id="PIRSR000296-2"/>
    </source>
</evidence>
<comment type="similarity">
    <text evidence="1 7">Belongs to the catalase family.</text>
</comment>
<name>A0A8J6IXQ0_9ALTE</name>
<dbReference type="SMART" id="SM01060">
    <property type="entry name" value="Catalase"/>
    <property type="match status" value="1"/>
</dbReference>
<reference evidence="12" key="1">
    <citation type="journal article" date="2018" name="Int. J. Syst. Evol. Microbiol.">
        <title>Neptunicella marina gen. nov., sp. nov., isolated from surface seawater.</title>
        <authorList>
            <person name="Liu X."/>
            <person name="Lai Q."/>
            <person name="Du Y."/>
            <person name="Zhang X."/>
            <person name="Liu Z."/>
            <person name="Sun F."/>
            <person name="Shao Z."/>
        </authorList>
    </citation>
    <scope>NUCLEOTIDE SEQUENCE</scope>
    <source>
        <strain evidence="12">S27-2</strain>
    </source>
</reference>
<dbReference type="Pfam" id="PF00199">
    <property type="entry name" value="Catalase"/>
    <property type="match status" value="1"/>
</dbReference>
<dbReference type="PIRSF" id="PIRSF000296">
    <property type="entry name" value="SrpA"/>
    <property type="match status" value="1"/>
</dbReference>
<evidence type="ECO:0000256" key="4">
    <source>
        <dbReference type="ARBA" id="ARBA00022723"/>
    </source>
</evidence>
<keyword evidence="3 7" id="KW-0349">Heme</keyword>
<evidence type="ECO:0000313" key="13">
    <source>
        <dbReference type="Proteomes" id="UP000601768"/>
    </source>
</evidence>
<dbReference type="GO" id="GO:0020037">
    <property type="term" value="F:heme binding"/>
    <property type="evidence" value="ECO:0007669"/>
    <property type="project" value="InterPro"/>
</dbReference>
<keyword evidence="6 7" id="KW-0408">Iron</keyword>
<dbReference type="InterPro" id="IPR018028">
    <property type="entry name" value="Catalase"/>
</dbReference>
<evidence type="ECO:0000256" key="2">
    <source>
        <dbReference type="ARBA" id="ARBA00022559"/>
    </source>
</evidence>
<accession>A0A8J6IXQ0</accession>
<dbReference type="GO" id="GO:0004096">
    <property type="term" value="F:catalase activity"/>
    <property type="evidence" value="ECO:0007669"/>
    <property type="project" value="InterPro"/>
</dbReference>
<evidence type="ECO:0000256" key="6">
    <source>
        <dbReference type="ARBA" id="ARBA00023004"/>
    </source>
</evidence>
<dbReference type="GO" id="GO:0042542">
    <property type="term" value="P:response to hydrogen peroxide"/>
    <property type="evidence" value="ECO:0007669"/>
    <property type="project" value="TreeGrafter"/>
</dbReference>